<dbReference type="InterPro" id="IPR016163">
    <property type="entry name" value="Ald_DH_C"/>
</dbReference>
<feature type="compositionally biased region" description="Basic and acidic residues" evidence="2">
    <location>
        <begin position="1"/>
        <end position="10"/>
    </location>
</feature>
<dbReference type="Proteomes" id="UP000268652">
    <property type="component" value="Unassembled WGS sequence"/>
</dbReference>
<dbReference type="Gene3D" id="3.40.309.10">
    <property type="entry name" value="Aldehyde Dehydrogenase, Chain A, domain 2"/>
    <property type="match status" value="1"/>
</dbReference>
<keyword evidence="1" id="KW-0560">Oxidoreductase</keyword>
<proteinExistence type="predicted"/>
<evidence type="ECO:0000313" key="6">
    <source>
        <dbReference type="Proteomes" id="UP000268652"/>
    </source>
</evidence>
<dbReference type="InterPro" id="IPR016161">
    <property type="entry name" value="Ald_DH/histidinol_DH"/>
</dbReference>
<gene>
    <name evidence="5" type="ORF">D7318_24050</name>
    <name evidence="4" type="ORF">D7319_24685</name>
</gene>
<protein>
    <submittedName>
        <fullName evidence="4">Aldehyde dehydrogenase family protein</fullName>
    </submittedName>
</protein>
<evidence type="ECO:0000256" key="2">
    <source>
        <dbReference type="SAM" id="MobiDB-lite"/>
    </source>
</evidence>
<feature type="region of interest" description="Disordered" evidence="2">
    <location>
        <begin position="1"/>
        <end position="44"/>
    </location>
</feature>
<evidence type="ECO:0000313" key="5">
    <source>
        <dbReference type="EMBL" id="RKN17562.1"/>
    </source>
</evidence>
<evidence type="ECO:0000256" key="1">
    <source>
        <dbReference type="ARBA" id="ARBA00023002"/>
    </source>
</evidence>
<evidence type="ECO:0000313" key="7">
    <source>
        <dbReference type="Proteomes" id="UP000275024"/>
    </source>
</evidence>
<accession>A0A3A9VYX7</accession>
<evidence type="ECO:0000259" key="3">
    <source>
        <dbReference type="Pfam" id="PF00171"/>
    </source>
</evidence>
<sequence>MNAPKADPRGPHAPALTLTDPRTGRPRGTSVLGRERETGAAVAAAREAAAAWRAHTPGERARRLDRLASLVDAHAADYVERERAGTGKPSAEAESEVAGAAELLRFYAGAARARTAPAAGRLVEGHESWVRWEPLGTVAAIVPWNYPLMMAAWRCAPALAAGNTVVLKPAETTPDSATLLAEHAADALGAGVLVALPGDRETGRLLVAAPVDMVAFTGSAAAGARVAAAAGTRRVSLELGGNGPALVLPDAPEHTWDDLAAAVTYNAGQSCAAPARVITLPENYATAVARLTAALARRHAGRDFGPLNNADQAARWDRIVGASAARVRRAARMAPGPREREGHWRPATLLADVPPDDPAVVDEVFGPLLTVQRAAGVEEALALANGVPQALAGSVWTRDLATGLDLAGRLDAGEAWLNCHLVQTPELPHGGRGASGQGTDLSVLALDEYQRPKTVTARLR</sequence>
<dbReference type="EMBL" id="RBDX01000025">
    <property type="protein sequence ID" value="RKN05722.1"/>
    <property type="molecule type" value="Genomic_DNA"/>
</dbReference>
<dbReference type="Gene3D" id="3.40.605.10">
    <property type="entry name" value="Aldehyde Dehydrogenase, Chain A, domain 1"/>
    <property type="match status" value="1"/>
</dbReference>
<dbReference type="InterPro" id="IPR015590">
    <property type="entry name" value="Aldehyde_DH_dom"/>
</dbReference>
<dbReference type="InterPro" id="IPR016162">
    <property type="entry name" value="Ald_DH_N"/>
</dbReference>
<dbReference type="EMBL" id="RBDY01000023">
    <property type="protein sequence ID" value="RKN17562.1"/>
    <property type="molecule type" value="Genomic_DNA"/>
</dbReference>
<dbReference type="AlphaFoldDB" id="A0A3A9VYX7"/>
<dbReference type="GO" id="GO:0016620">
    <property type="term" value="F:oxidoreductase activity, acting on the aldehyde or oxo group of donors, NAD or NADP as acceptor"/>
    <property type="evidence" value="ECO:0007669"/>
    <property type="project" value="InterPro"/>
</dbReference>
<organism evidence="4 7">
    <name type="scientific">Streptomyces radicis</name>
    <dbReference type="NCBI Taxonomy" id="1750517"/>
    <lineage>
        <taxon>Bacteria</taxon>
        <taxon>Bacillati</taxon>
        <taxon>Actinomycetota</taxon>
        <taxon>Actinomycetes</taxon>
        <taxon>Kitasatosporales</taxon>
        <taxon>Streptomycetaceae</taxon>
        <taxon>Streptomyces</taxon>
    </lineage>
</organism>
<dbReference type="OrthoDB" id="4012144at2"/>
<dbReference type="Pfam" id="PF00171">
    <property type="entry name" value="Aldedh"/>
    <property type="match status" value="1"/>
</dbReference>
<keyword evidence="6" id="KW-1185">Reference proteome</keyword>
<feature type="domain" description="Aldehyde dehydrogenase" evidence="3">
    <location>
        <begin position="17"/>
        <end position="455"/>
    </location>
</feature>
<dbReference type="PANTHER" id="PTHR11699">
    <property type="entry name" value="ALDEHYDE DEHYDROGENASE-RELATED"/>
    <property type="match status" value="1"/>
</dbReference>
<evidence type="ECO:0000313" key="4">
    <source>
        <dbReference type="EMBL" id="RKN05722.1"/>
    </source>
</evidence>
<name>A0A3A9VYX7_9ACTN</name>
<reference evidence="6 7" key="1">
    <citation type="submission" date="2018-09" db="EMBL/GenBank/DDBJ databases">
        <title>Streptomyces sp. nov. DS1-2, an endophytic actinomycete isolated from roots of Dendrobium scabrilingue.</title>
        <authorList>
            <person name="Kuncharoen N."/>
            <person name="Kudo T."/>
            <person name="Ohkuma M."/>
            <person name="Yuki M."/>
            <person name="Tanasupawat S."/>
        </authorList>
    </citation>
    <scope>NUCLEOTIDE SEQUENCE [LARGE SCALE GENOMIC DNA]</scope>
    <source>
        <strain evidence="4 7">AZ1-7</strain>
        <strain evidence="5 6">DS1-2</strain>
    </source>
</reference>
<comment type="caution">
    <text evidence="4">The sequence shown here is derived from an EMBL/GenBank/DDBJ whole genome shotgun (WGS) entry which is preliminary data.</text>
</comment>
<dbReference type="Proteomes" id="UP000275024">
    <property type="component" value="Unassembled WGS sequence"/>
</dbReference>
<dbReference type="RefSeq" id="WP_120699276.1">
    <property type="nucleotide sequence ID" value="NZ_RBDX01000025.1"/>
</dbReference>
<dbReference type="SUPFAM" id="SSF53720">
    <property type="entry name" value="ALDH-like"/>
    <property type="match status" value="1"/>
</dbReference>